<feature type="compositionally biased region" description="Low complexity" evidence="2">
    <location>
        <begin position="909"/>
        <end position="924"/>
    </location>
</feature>
<proteinExistence type="inferred from homology"/>
<comment type="caution">
    <text evidence="3">The sequence shown here is derived from an EMBL/GenBank/DDBJ whole genome shotgun (WGS) entry which is preliminary data.</text>
</comment>
<evidence type="ECO:0000313" key="3">
    <source>
        <dbReference type="EMBL" id="RDW80208.1"/>
    </source>
</evidence>
<feature type="region of interest" description="Disordered" evidence="2">
    <location>
        <begin position="787"/>
        <end position="821"/>
    </location>
</feature>
<feature type="compositionally biased region" description="Polar residues" evidence="2">
    <location>
        <begin position="869"/>
        <end position="880"/>
    </location>
</feature>
<dbReference type="Proteomes" id="UP000256645">
    <property type="component" value="Unassembled WGS sequence"/>
</dbReference>
<sequence>MTKGAVDVKPNSSELSYLLYYATTRRSKVQKVGAFLEKKTASDVWRARIGDVQVTLQILASLIEKAPRDLPLYAPYMLKILNLILRSRDITMVESSIPTFDTFCEHHDGASLAADQEYLIQYEQIVGIYASFASTQSPPSKTPISAPVAVRWRNVGLQAIKSVASADALSSVAGRQLNVIVPILLENMWTGDQAFLDVLLHRLKAEEKTEQDKLTRRRSSYSTVRTVDTVDDANAAALSGTAADVDRVAEEDLGLLAIQCLKQLFVANNRSQIYGSSTATLKFIADRVAQNQPVLEGKTGAPYRGWATRIFEMETRWTPVQDRYVLLVTAMDALVRSPLLENNLQQQLVLTTMVDSLLQSDINLIGLSVMDVLLGLIQHVLRILQLGGAAHLQQESVPGAGQDFTDTSASQSAAASTELVTTPSNLRRALLARLQSCIGNLATHIYYADQISDMVSTILYRLKPSPMSSVASSTAAIENPDAATSALTEKVDIAEDSHTDGFFSFDTAKLSALESIKKILLVASSRKKMAGGTLQRNRVQVKVWEGTQWLLRDSDGRVRKAYVDALLTWLNQEMTKSDLQALDDSPKSLTRTNRDDSAIGLSKRAVSNASNHREKPSKPDRTNFLQLLHLAIYENALQFVDSEADIVLLHLLLTSLVGKLGVNAVKHGLPMIFRLQEDIQELERPLAKVRIGSLCHGYFWMLAENFDFEASAVGKAIQSEISRRQSKGFWVERVRMPPLSLENIGMPGSVTGNDLPMEKVETESLLPFDDRFQLIKLISLAYEESLLSPPSSPPTSPGRSFSQPILGATSDKPESQGSSMPEKIKDQMMLEWTKESVIAHVHESTKTISLSGSRSGTLAHRNFLAVNGNLNGSNSRTHSPAGQHHGRSRPNSTYGLVGGLGSIRKMRKGSGPSPSPASESSRASVTRVDQLKRVLSGQQSGLPNSQAGPTHSDASSDSMVSMDFTVSELSFNPGQENVARAASQQGSNERARSKSRDRVSSIGDPSPLSSNPTGAAEHPDELEEEVPPVPPLPASLAGETTAVQDHAVTHANRTSRSIKRDSKSRGLPSEKTVWGEDNGVVTDLETLLKGIEVGGFSERGNVAKPPY</sequence>
<dbReference type="InterPro" id="IPR039786">
    <property type="entry name" value="EFR3"/>
</dbReference>
<comment type="similarity">
    <text evidence="1">Belongs to the EFR3 family.</text>
</comment>
<feature type="region of interest" description="Disordered" evidence="2">
    <location>
        <begin position="976"/>
        <end position="1072"/>
    </location>
</feature>
<feature type="compositionally biased region" description="Polar residues" evidence="2">
    <location>
        <begin position="936"/>
        <end position="949"/>
    </location>
</feature>
<dbReference type="EMBL" id="PDLM01000004">
    <property type="protein sequence ID" value="RDW80208.1"/>
    <property type="molecule type" value="Genomic_DNA"/>
</dbReference>
<dbReference type="OrthoDB" id="19232at2759"/>
<protein>
    <submittedName>
        <fullName evidence="3">Protein efr3</fullName>
    </submittedName>
</protein>
<feature type="compositionally biased region" description="Basic and acidic residues" evidence="2">
    <location>
        <begin position="989"/>
        <end position="999"/>
    </location>
</feature>
<dbReference type="GO" id="GO:0005886">
    <property type="term" value="C:plasma membrane"/>
    <property type="evidence" value="ECO:0007669"/>
    <property type="project" value="TreeGrafter"/>
</dbReference>
<dbReference type="STRING" id="1849047.A0A3D8S1S5"/>
<reference evidence="3 4" key="1">
    <citation type="journal article" date="2018" name="IMA Fungus">
        <title>IMA Genome-F 9: Draft genome sequence of Annulohypoxylon stygium, Aspergillus mulundensis, Berkeleyomyces basicola (syn. Thielaviopsis basicola), Ceratocystis smalleyi, two Cercospora beticola strains, Coleophoma cylindrospora, Fusarium fracticaudum, Phialophora cf. hyalina, and Morchella septimelata.</title>
        <authorList>
            <person name="Wingfield B.D."/>
            <person name="Bills G.F."/>
            <person name="Dong Y."/>
            <person name="Huang W."/>
            <person name="Nel W.J."/>
            <person name="Swalarsk-Parry B.S."/>
            <person name="Vaghefi N."/>
            <person name="Wilken P.M."/>
            <person name="An Z."/>
            <person name="de Beer Z.W."/>
            <person name="De Vos L."/>
            <person name="Chen L."/>
            <person name="Duong T.A."/>
            <person name="Gao Y."/>
            <person name="Hammerbacher A."/>
            <person name="Kikkert J.R."/>
            <person name="Li Y."/>
            <person name="Li H."/>
            <person name="Li K."/>
            <person name="Li Q."/>
            <person name="Liu X."/>
            <person name="Ma X."/>
            <person name="Naidoo K."/>
            <person name="Pethybridge S.J."/>
            <person name="Sun J."/>
            <person name="Steenkamp E.T."/>
            <person name="van der Nest M.A."/>
            <person name="van Wyk S."/>
            <person name="Wingfield M.J."/>
            <person name="Xiong C."/>
            <person name="Yue Q."/>
            <person name="Zhang X."/>
        </authorList>
    </citation>
    <scope>NUCLEOTIDE SEQUENCE [LARGE SCALE GENOMIC DNA]</scope>
    <source>
        <strain evidence="3 4">BP6252</strain>
    </source>
</reference>
<dbReference type="PANTHER" id="PTHR47766:SF1">
    <property type="entry name" value="PROTEIN EFR3"/>
    <property type="match status" value="1"/>
</dbReference>
<dbReference type="Pfam" id="PF21072">
    <property type="entry name" value="EFR3"/>
    <property type="match status" value="1"/>
</dbReference>
<name>A0A3D8S1S5_9HELO</name>
<gene>
    <name evidence="3" type="ORF">BP6252_04846</name>
</gene>
<accession>A0A3D8S1S5</accession>
<dbReference type="AlphaFoldDB" id="A0A3D8S1S5"/>
<organism evidence="3 4">
    <name type="scientific">Coleophoma cylindrospora</name>
    <dbReference type="NCBI Taxonomy" id="1849047"/>
    <lineage>
        <taxon>Eukaryota</taxon>
        <taxon>Fungi</taxon>
        <taxon>Dikarya</taxon>
        <taxon>Ascomycota</taxon>
        <taxon>Pezizomycotina</taxon>
        <taxon>Leotiomycetes</taxon>
        <taxon>Helotiales</taxon>
        <taxon>Dermateaceae</taxon>
        <taxon>Coleophoma</taxon>
    </lineage>
</organism>
<dbReference type="GO" id="GO:0072659">
    <property type="term" value="P:protein localization to plasma membrane"/>
    <property type="evidence" value="ECO:0007669"/>
    <property type="project" value="InterPro"/>
</dbReference>
<dbReference type="SUPFAM" id="SSF48371">
    <property type="entry name" value="ARM repeat"/>
    <property type="match status" value="1"/>
</dbReference>
<feature type="region of interest" description="Disordered" evidence="2">
    <location>
        <begin position="869"/>
        <end position="957"/>
    </location>
</feature>
<evidence type="ECO:0000313" key="4">
    <source>
        <dbReference type="Proteomes" id="UP000256645"/>
    </source>
</evidence>
<dbReference type="PANTHER" id="PTHR47766">
    <property type="entry name" value="PROTEIN EFR3"/>
    <property type="match status" value="1"/>
</dbReference>
<evidence type="ECO:0000256" key="1">
    <source>
        <dbReference type="ARBA" id="ARBA00010216"/>
    </source>
</evidence>
<keyword evidence="4" id="KW-1185">Reference proteome</keyword>
<evidence type="ECO:0000256" key="2">
    <source>
        <dbReference type="SAM" id="MobiDB-lite"/>
    </source>
</evidence>
<dbReference type="InterPro" id="IPR016024">
    <property type="entry name" value="ARM-type_fold"/>
</dbReference>
<dbReference type="InterPro" id="IPR049150">
    <property type="entry name" value="EFR3_HEAT-like_rpt"/>
</dbReference>